<dbReference type="InterPro" id="IPR013424">
    <property type="entry name" value="Ice-binding_C"/>
</dbReference>
<name>A0A5C6EJW6_9BACT</name>
<feature type="region of interest" description="Disordered" evidence="1">
    <location>
        <begin position="171"/>
        <end position="198"/>
    </location>
</feature>
<organism evidence="3 4">
    <name type="scientific">Rubripirellula tenax</name>
    <dbReference type="NCBI Taxonomy" id="2528015"/>
    <lineage>
        <taxon>Bacteria</taxon>
        <taxon>Pseudomonadati</taxon>
        <taxon>Planctomycetota</taxon>
        <taxon>Planctomycetia</taxon>
        <taxon>Pirellulales</taxon>
        <taxon>Pirellulaceae</taxon>
        <taxon>Rubripirellula</taxon>
    </lineage>
</organism>
<sequence>MHDTYPAWTNLRALRHMSAGLVFFTLISLTVRSASGDMYDFTLVASGSTSNFGNLGIYPGLNNNDQVSYVTRSSSTNGNIHRWDAAAPATPITLGSGSFISHVPINDSGAIAYNSAGSRGYIADDSGVTELFNNSFGTNVYGVNNSGDVVAALKASNGDYEVRVRRDGGSSRRVFSDASSGEYSDYGSGGAPSPEINGSGDVAVRGRLRSTSLDGIYVHTSTGIVTIDDASGPLRQFGNIVDINDAGDVAYYGTPDSAVSSAVRDFYIYESGVGSSAVVSNADFDYLSEAGLVINNNRDFVFGGSAGGVAGLFDGSNPLTDRVISIGDTLDGSSITSLLIRRGMLNDSGNFVFSAWLDDDNNGTADRNAIFFATAAAVPEPSSLALSAMGVLAVLAQRRRRKKA</sequence>
<keyword evidence="4" id="KW-1185">Reference proteome</keyword>
<accession>A0A5C6EJW6</accession>
<dbReference type="AlphaFoldDB" id="A0A5C6EJW6"/>
<evidence type="ECO:0000313" key="4">
    <source>
        <dbReference type="Proteomes" id="UP000318288"/>
    </source>
</evidence>
<protein>
    <recommendedName>
        <fullName evidence="2">Ice-binding protein C-terminal domain-containing protein</fullName>
    </recommendedName>
</protein>
<evidence type="ECO:0000313" key="3">
    <source>
        <dbReference type="EMBL" id="TWU48844.1"/>
    </source>
</evidence>
<proteinExistence type="predicted"/>
<reference evidence="3 4" key="1">
    <citation type="submission" date="2019-02" db="EMBL/GenBank/DDBJ databases">
        <title>Deep-cultivation of Planctomycetes and their phenomic and genomic characterization uncovers novel biology.</title>
        <authorList>
            <person name="Wiegand S."/>
            <person name="Jogler M."/>
            <person name="Boedeker C."/>
            <person name="Pinto D."/>
            <person name="Vollmers J."/>
            <person name="Rivas-Marin E."/>
            <person name="Kohn T."/>
            <person name="Peeters S.H."/>
            <person name="Heuer A."/>
            <person name="Rast P."/>
            <person name="Oberbeckmann S."/>
            <person name="Bunk B."/>
            <person name="Jeske O."/>
            <person name="Meyerdierks A."/>
            <person name="Storesund J.E."/>
            <person name="Kallscheuer N."/>
            <person name="Luecker S."/>
            <person name="Lage O.M."/>
            <person name="Pohl T."/>
            <person name="Merkel B.J."/>
            <person name="Hornburger P."/>
            <person name="Mueller R.-W."/>
            <person name="Bruemmer F."/>
            <person name="Labrenz M."/>
            <person name="Spormann A.M."/>
            <person name="Op Den Camp H."/>
            <person name="Overmann J."/>
            <person name="Amann R."/>
            <person name="Jetten M.S.M."/>
            <person name="Mascher T."/>
            <person name="Medema M.H."/>
            <person name="Devos D.P."/>
            <person name="Kaster A.-K."/>
            <person name="Ovreas L."/>
            <person name="Rohde M."/>
            <person name="Galperin M.Y."/>
            <person name="Jogler C."/>
        </authorList>
    </citation>
    <scope>NUCLEOTIDE SEQUENCE [LARGE SCALE GENOMIC DNA]</scope>
    <source>
        <strain evidence="3 4">Poly51</strain>
    </source>
</reference>
<feature type="domain" description="Ice-binding protein C-terminal" evidence="2">
    <location>
        <begin position="377"/>
        <end position="400"/>
    </location>
</feature>
<evidence type="ECO:0000256" key="1">
    <source>
        <dbReference type="SAM" id="MobiDB-lite"/>
    </source>
</evidence>
<gene>
    <name evidence="3" type="ORF">Poly51_47480</name>
</gene>
<dbReference type="NCBIfam" id="TIGR02595">
    <property type="entry name" value="PEP_CTERM"/>
    <property type="match status" value="1"/>
</dbReference>
<dbReference type="Proteomes" id="UP000318288">
    <property type="component" value="Unassembled WGS sequence"/>
</dbReference>
<evidence type="ECO:0000259" key="2">
    <source>
        <dbReference type="Pfam" id="PF07589"/>
    </source>
</evidence>
<comment type="caution">
    <text evidence="3">The sequence shown here is derived from an EMBL/GenBank/DDBJ whole genome shotgun (WGS) entry which is preliminary data.</text>
</comment>
<dbReference type="Pfam" id="PF07589">
    <property type="entry name" value="PEP-CTERM"/>
    <property type="match status" value="1"/>
</dbReference>
<feature type="compositionally biased region" description="Low complexity" evidence="1">
    <location>
        <begin position="171"/>
        <end position="186"/>
    </location>
</feature>
<dbReference type="EMBL" id="SJPW01000006">
    <property type="protein sequence ID" value="TWU48844.1"/>
    <property type="molecule type" value="Genomic_DNA"/>
</dbReference>